<sequence>MTDAASDPAPGSPPLNAHCRNRLEVKPEPRRIRHSQYYIDESMSIFLVENQLFKIHRHFLRQESPIFDKGQEGETEDRPIVLPEITCDQFVGLMDCFYKGTFFKTKEPGTSFKEYKDLFSIATLYECSEAGQKAILGIESYNPIAVEKIVLAERHNVDRWLMPAYIQLCKRDNPLTRDEAWDIGLDKTIMIAAAREKIRFSGELSANFFEESRVQRVLNPQGVISSSTFSACSRQPSPPPVAVAVPQSIPPSAIPPPTISPQPITVLCA</sequence>
<evidence type="ECO:0000313" key="3">
    <source>
        <dbReference type="Proteomes" id="UP001437256"/>
    </source>
</evidence>
<evidence type="ECO:0000259" key="1">
    <source>
        <dbReference type="PROSITE" id="PS50097"/>
    </source>
</evidence>
<protein>
    <recommendedName>
        <fullName evidence="1">BTB domain-containing protein</fullName>
    </recommendedName>
</protein>
<dbReference type="PROSITE" id="PS50097">
    <property type="entry name" value="BTB"/>
    <property type="match status" value="1"/>
</dbReference>
<dbReference type="EMBL" id="JBBXMP010000044">
    <property type="protein sequence ID" value="KAL0065655.1"/>
    <property type="molecule type" value="Genomic_DNA"/>
</dbReference>
<accession>A0ABR2ZVD7</accession>
<proteinExistence type="predicted"/>
<dbReference type="Gene3D" id="3.30.710.10">
    <property type="entry name" value="Potassium Channel Kv1.1, Chain A"/>
    <property type="match status" value="1"/>
</dbReference>
<feature type="domain" description="BTB" evidence="1">
    <location>
        <begin position="42"/>
        <end position="106"/>
    </location>
</feature>
<keyword evidence="3" id="KW-1185">Reference proteome</keyword>
<reference evidence="2 3" key="1">
    <citation type="submission" date="2024-05" db="EMBL/GenBank/DDBJ databases">
        <title>A draft genome resource for the thread blight pathogen Marasmius tenuissimus strain MS-2.</title>
        <authorList>
            <person name="Yulfo-Soto G.E."/>
            <person name="Baruah I.K."/>
            <person name="Amoako-Attah I."/>
            <person name="Bukari Y."/>
            <person name="Meinhardt L.W."/>
            <person name="Bailey B.A."/>
            <person name="Cohen S.P."/>
        </authorList>
    </citation>
    <scope>NUCLEOTIDE SEQUENCE [LARGE SCALE GENOMIC DNA]</scope>
    <source>
        <strain evidence="2 3">MS-2</strain>
    </source>
</reference>
<organism evidence="2 3">
    <name type="scientific">Marasmius tenuissimus</name>
    <dbReference type="NCBI Taxonomy" id="585030"/>
    <lineage>
        <taxon>Eukaryota</taxon>
        <taxon>Fungi</taxon>
        <taxon>Dikarya</taxon>
        <taxon>Basidiomycota</taxon>
        <taxon>Agaricomycotina</taxon>
        <taxon>Agaricomycetes</taxon>
        <taxon>Agaricomycetidae</taxon>
        <taxon>Agaricales</taxon>
        <taxon>Marasmiineae</taxon>
        <taxon>Marasmiaceae</taxon>
        <taxon>Marasmius</taxon>
    </lineage>
</organism>
<evidence type="ECO:0000313" key="2">
    <source>
        <dbReference type="EMBL" id="KAL0065655.1"/>
    </source>
</evidence>
<name>A0ABR2ZVD7_9AGAR</name>
<dbReference type="SUPFAM" id="SSF54695">
    <property type="entry name" value="POZ domain"/>
    <property type="match status" value="1"/>
</dbReference>
<dbReference type="CDD" id="cd18186">
    <property type="entry name" value="BTB_POZ_ZBTB_KLHL-like"/>
    <property type="match status" value="1"/>
</dbReference>
<dbReference type="Proteomes" id="UP001437256">
    <property type="component" value="Unassembled WGS sequence"/>
</dbReference>
<dbReference type="InterPro" id="IPR011333">
    <property type="entry name" value="SKP1/BTB/POZ_sf"/>
</dbReference>
<comment type="caution">
    <text evidence="2">The sequence shown here is derived from an EMBL/GenBank/DDBJ whole genome shotgun (WGS) entry which is preliminary data.</text>
</comment>
<dbReference type="Pfam" id="PF00651">
    <property type="entry name" value="BTB"/>
    <property type="match status" value="1"/>
</dbReference>
<dbReference type="InterPro" id="IPR000210">
    <property type="entry name" value="BTB/POZ_dom"/>
</dbReference>
<gene>
    <name evidence="2" type="ORF">AAF712_007296</name>
</gene>